<feature type="transmembrane region" description="Helical" evidence="6">
    <location>
        <begin position="333"/>
        <end position="353"/>
    </location>
</feature>
<proteinExistence type="inferred from homology"/>
<evidence type="ECO:0000313" key="8">
    <source>
        <dbReference type="Proteomes" id="UP000663848"/>
    </source>
</evidence>
<feature type="transmembrane region" description="Helical" evidence="6">
    <location>
        <begin position="177"/>
        <end position="195"/>
    </location>
</feature>
<evidence type="ECO:0000256" key="3">
    <source>
        <dbReference type="ARBA" id="ARBA00022692"/>
    </source>
</evidence>
<evidence type="ECO:0000256" key="4">
    <source>
        <dbReference type="ARBA" id="ARBA00022989"/>
    </source>
</evidence>
<evidence type="ECO:0000256" key="1">
    <source>
        <dbReference type="ARBA" id="ARBA00004141"/>
    </source>
</evidence>
<feature type="transmembrane region" description="Helical" evidence="6">
    <location>
        <begin position="207"/>
        <end position="229"/>
    </location>
</feature>
<comment type="subcellular location">
    <subcellularLocation>
        <location evidence="1">Membrane</location>
        <topology evidence="1">Multi-pass membrane protein</topology>
    </subcellularLocation>
</comment>
<dbReference type="InterPro" id="IPR001171">
    <property type="entry name" value="ERG24_DHCR-like"/>
</dbReference>
<feature type="transmembrane region" description="Helical" evidence="6">
    <location>
        <begin position="365"/>
        <end position="383"/>
    </location>
</feature>
<dbReference type="GO" id="GO:0016126">
    <property type="term" value="P:sterol biosynthetic process"/>
    <property type="evidence" value="ECO:0007669"/>
    <property type="project" value="InterPro"/>
</dbReference>
<comment type="similarity">
    <text evidence="2">Belongs to the ERG4/ERG24 family.</text>
</comment>
<evidence type="ECO:0000313" key="7">
    <source>
        <dbReference type="EMBL" id="CAF4661375.1"/>
    </source>
</evidence>
<keyword evidence="4 6" id="KW-1133">Transmembrane helix</keyword>
<evidence type="ECO:0000256" key="5">
    <source>
        <dbReference type="ARBA" id="ARBA00023136"/>
    </source>
</evidence>
<dbReference type="GO" id="GO:0016628">
    <property type="term" value="F:oxidoreductase activity, acting on the CH-CH group of donors, NAD or NADP as acceptor"/>
    <property type="evidence" value="ECO:0007669"/>
    <property type="project" value="InterPro"/>
</dbReference>
<feature type="transmembrane region" description="Helical" evidence="6">
    <location>
        <begin position="451"/>
        <end position="474"/>
    </location>
</feature>
<keyword evidence="5 6" id="KW-0472">Membrane</keyword>
<dbReference type="Proteomes" id="UP000663848">
    <property type="component" value="Unassembled WGS sequence"/>
</dbReference>
<dbReference type="Pfam" id="PF01222">
    <property type="entry name" value="ERG4_ERG24"/>
    <property type="match status" value="1"/>
</dbReference>
<feature type="non-terminal residue" evidence="7">
    <location>
        <position position="1"/>
    </location>
</feature>
<gene>
    <name evidence="7" type="ORF">QYT958_LOCUS15510</name>
</gene>
<feature type="transmembrane region" description="Helical" evidence="6">
    <location>
        <begin position="72"/>
        <end position="93"/>
    </location>
</feature>
<feature type="transmembrane region" description="Helical" evidence="6">
    <location>
        <begin position="113"/>
        <end position="141"/>
    </location>
</feature>
<organism evidence="7 8">
    <name type="scientific">Rotaria socialis</name>
    <dbReference type="NCBI Taxonomy" id="392032"/>
    <lineage>
        <taxon>Eukaryota</taxon>
        <taxon>Metazoa</taxon>
        <taxon>Spiralia</taxon>
        <taxon>Gnathifera</taxon>
        <taxon>Rotifera</taxon>
        <taxon>Eurotatoria</taxon>
        <taxon>Bdelloidea</taxon>
        <taxon>Philodinida</taxon>
        <taxon>Philodinidae</taxon>
        <taxon>Rotaria</taxon>
    </lineage>
</organism>
<comment type="caution">
    <text evidence="7">The sequence shown here is derived from an EMBL/GenBank/DDBJ whole genome shotgun (WGS) entry which is preliminary data.</text>
</comment>
<keyword evidence="3 6" id="KW-0812">Transmembrane</keyword>
<protein>
    <recommendedName>
        <fullName evidence="9">Delta(14)-sterol reductase</fullName>
    </recommendedName>
</protein>
<reference evidence="7" key="1">
    <citation type="submission" date="2021-02" db="EMBL/GenBank/DDBJ databases">
        <authorList>
            <person name="Nowell W R."/>
        </authorList>
    </citation>
    <scope>NUCLEOTIDE SEQUENCE</scope>
</reference>
<name>A0A821G4A5_9BILA</name>
<evidence type="ECO:0000256" key="6">
    <source>
        <dbReference type="SAM" id="Phobius"/>
    </source>
</evidence>
<evidence type="ECO:0008006" key="9">
    <source>
        <dbReference type="Google" id="ProtNLM"/>
    </source>
</evidence>
<dbReference type="GO" id="GO:0005789">
    <property type="term" value="C:endoplasmic reticulum membrane"/>
    <property type="evidence" value="ECO:0007669"/>
    <property type="project" value="TreeGrafter"/>
</dbReference>
<accession>A0A821G4A5</accession>
<dbReference type="Gene3D" id="1.20.120.1630">
    <property type="match status" value="1"/>
</dbReference>
<sequence>NTGNIQLQVIYTQFNTINTSTNTTSSESTVSLISNRIMQSFRSSSHELLNVHIFALLDDEQKGKDKIKANQFGGVPGVTAMIIGLPLSLFYLSYCLTQNHDSGTLLNPFTIEFYHYIIGIHIQLITTHYHIILILVCYLLFQASLAIMLPSRIVSGTPVGVNQDGSIKRLDYKLNGLMAYLLTFIAYYIICYHYHTIPSTFLADNFTLLLVASNILSFIIAIGVSILAYQQNNYQFISQNLMYDFWMGYSRNPRLYNFDLKFFFEGRPGLMLWILLNISFIEKQKQNFDGHYSLSIIIINIFQILFVTDYYYFEEAILTTWDIMEEKFGLMMIWGDIVFVPFFFSIQIHYLSLHSPSIQILSTSYLVFCLCLCISGFLLFRIANLQKHHFSHDSSYVLGLSCYNYFLKRLFGMNRCNMPKYIQTKRGPKILYSGCWGIARRMNLTGDILQSIGWCLLCSFNHFIPYTYIIYLTVCFMHRERRDNEVCQRKFGSDWNRYTNIVQWRFFPNIY</sequence>
<feature type="transmembrane region" description="Helical" evidence="6">
    <location>
        <begin position="292"/>
        <end position="313"/>
    </location>
</feature>
<evidence type="ECO:0000256" key="2">
    <source>
        <dbReference type="ARBA" id="ARBA00005402"/>
    </source>
</evidence>
<dbReference type="PANTHER" id="PTHR21257">
    <property type="entry name" value="DELTA(14)-STEROL REDUCTASE"/>
    <property type="match status" value="1"/>
</dbReference>
<dbReference type="EMBL" id="CAJOBR010002166">
    <property type="protein sequence ID" value="CAF4661375.1"/>
    <property type="molecule type" value="Genomic_DNA"/>
</dbReference>
<dbReference type="AlphaFoldDB" id="A0A821G4A5"/>